<dbReference type="EMBL" id="CP020474">
    <property type="protein sequence ID" value="ARE81967.1"/>
    <property type="molecule type" value="Genomic_DNA"/>
</dbReference>
<dbReference type="RefSeq" id="WP_081506318.1">
    <property type="nucleotide sequence ID" value="NZ_CP020474.1"/>
</dbReference>
<dbReference type="OrthoDB" id="7851019at2"/>
<proteinExistence type="predicted"/>
<dbReference type="AlphaFoldDB" id="A0A1V0RJM3"/>
<evidence type="ECO:0000313" key="2">
    <source>
        <dbReference type="Proteomes" id="UP000192273"/>
    </source>
</evidence>
<gene>
    <name evidence="1" type="ORF">ROSMUCSMR3_00463</name>
</gene>
<organism evidence="1 2">
    <name type="scientific">Roseovarius mucosus</name>
    <dbReference type="NCBI Taxonomy" id="215743"/>
    <lineage>
        <taxon>Bacteria</taxon>
        <taxon>Pseudomonadati</taxon>
        <taxon>Pseudomonadota</taxon>
        <taxon>Alphaproteobacteria</taxon>
        <taxon>Rhodobacterales</taxon>
        <taxon>Roseobacteraceae</taxon>
        <taxon>Roseovarius</taxon>
    </lineage>
</organism>
<dbReference type="Proteomes" id="UP000192273">
    <property type="component" value="Chromosome"/>
</dbReference>
<keyword evidence="2" id="KW-1185">Reference proteome</keyword>
<dbReference type="KEGG" id="rmm:ROSMUCSMR3_00463"/>
<sequence length="150" mass="17027">MDEHRNFARKQHVGHGTKLRAQFTEYAVAGLRKSDYAGVFQKTKDRGRPAWLAEINLDGFQRSLFIKLWSAVDKAGNIRRLGLLQGLPLTFEKRSFDLIVIPEGVDRFHGIVELQDARLIINVFPAPARGKRRVYLCHLEVARSDGSVEA</sequence>
<name>A0A1V0RJM3_9RHOB</name>
<evidence type="ECO:0000313" key="1">
    <source>
        <dbReference type="EMBL" id="ARE81967.1"/>
    </source>
</evidence>
<reference evidence="1 2" key="1">
    <citation type="submission" date="2017-03" db="EMBL/GenBank/DDBJ databases">
        <title>Genome Sequence of Roseovarius mucosus strain SMR3 Isolated from a culture of the Diatom Skeletonema marinoi.</title>
        <authorList>
            <person name="Topel M."/>
            <person name="Pinder M."/>
            <person name="Johansson O.N."/>
            <person name="Kourtchenko O."/>
            <person name="Godhe A."/>
            <person name="Clarke A.K."/>
        </authorList>
    </citation>
    <scope>NUCLEOTIDE SEQUENCE [LARGE SCALE GENOMIC DNA]</scope>
    <source>
        <strain evidence="1 2">SMR3</strain>
    </source>
</reference>
<protein>
    <submittedName>
        <fullName evidence="1">Uncharacterized protein</fullName>
    </submittedName>
</protein>
<accession>A0A1V0RJM3</accession>